<evidence type="ECO:0000313" key="3">
    <source>
        <dbReference type="Proteomes" id="UP000027222"/>
    </source>
</evidence>
<dbReference type="OrthoDB" id="3071415at2759"/>
<feature type="compositionally biased region" description="Basic and acidic residues" evidence="1">
    <location>
        <begin position="158"/>
        <end position="168"/>
    </location>
</feature>
<feature type="compositionally biased region" description="Low complexity" evidence="1">
    <location>
        <begin position="140"/>
        <end position="157"/>
    </location>
</feature>
<dbReference type="AlphaFoldDB" id="A0A067TDG9"/>
<protein>
    <submittedName>
        <fullName evidence="2">Uncharacterized protein</fullName>
    </submittedName>
</protein>
<feature type="region of interest" description="Disordered" evidence="1">
    <location>
        <begin position="136"/>
        <end position="215"/>
    </location>
</feature>
<feature type="compositionally biased region" description="Low complexity" evidence="1">
    <location>
        <begin position="176"/>
        <end position="192"/>
    </location>
</feature>
<keyword evidence="3" id="KW-1185">Reference proteome</keyword>
<evidence type="ECO:0000256" key="1">
    <source>
        <dbReference type="SAM" id="MobiDB-lite"/>
    </source>
</evidence>
<name>A0A067TDG9_GALM3</name>
<organism evidence="2 3">
    <name type="scientific">Galerina marginata (strain CBS 339.88)</name>
    <dbReference type="NCBI Taxonomy" id="685588"/>
    <lineage>
        <taxon>Eukaryota</taxon>
        <taxon>Fungi</taxon>
        <taxon>Dikarya</taxon>
        <taxon>Basidiomycota</taxon>
        <taxon>Agaricomycotina</taxon>
        <taxon>Agaricomycetes</taxon>
        <taxon>Agaricomycetidae</taxon>
        <taxon>Agaricales</taxon>
        <taxon>Agaricineae</taxon>
        <taxon>Strophariaceae</taxon>
        <taxon>Galerina</taxon>
    </lineage>
</organism>
<accession>A0A067TDG9</accession>
<proteinExistence type="predicted"/>
<sequence length="330" mass="36312">MDRPYEMDIDHNPWDSYEQQLVQQQMDSANLTSFKLYPFPGVLEEIPYPLDYKGDVLYPQVLEMHSKSHTFPFPCCFHGRKSKLVASSGFYGMDTFHLICGEESAPGVQCRFHVDIERILRHDAGPTGTRYHLRQASKPSLGSLSSGSGMSGVVETGGETRGETRGETIVENNVHSSNGTESSSTSSFSSESIDANTEETSLFGDSDVESSAKGSDSSMLDVVDVISCSGGFESMDKAPAENQISDVNDTEDKVCGKCFNTRLTVHTRQFTITKNTRLEGAYDEDVYPLLARRDGVSAIANCLDPVTHDFSNDLYLAQIIADSLKAEITY</sequence>
<dbReference type="EMBL" id="KL142371">
    <property type="protein sequence ID" value="KDR81270.1"/>
    <property type="molecule type" value="Genomic_DNA"/>
</dbReference>
<dbReference type="Proteomes" id="UP000027222">
    <property type="component" value="Unassembled WGS sequence"/>
</dbReference>
<reference evidence="3" key="1">
    <citation type="journal article" date="2014" name="Proc. Natl. Acad. Sci. U.S.A.">
        <title>Extensive sampling of basidiomycete genomes demonstrates inadequacy of the white-rot/brown-rot paradigm for wood decay fungi.</title>
        <authorList>
            <person name="Riley R."/>
            <person name="Salamov A.A."/>
            <person name="Brown D.W."/>
            <person name="Nagy L.G."/>
            <person name="Floudas D."/>
            <person name="Held B.W."/>
            <person name="Levasseur A."/>
            <person name="Lombard V."/>
            <person name="Morin E."/>
            <person name="Otillar R."/>
            <person name="Lindquist E.A."/>
            <person name="Sun H."/>
            <person name="LaButti K.M."/>
            <person name="Schmutz J."/>
            <person name="Jabbour D."/>
            <person name="Luo H."/>
            <person name="Baker S.E."/>
            <person name="Pisabarro A.G."/>
            <person name="Walton J.D."/>
            <person name="Blanchette R.A."/>
            <person name="Henrissat B."/>
            <person name="Martin F."/>
            <person name="Cullen D."/>
            <person name="Hibbett D.S."/>
            <person name="Grigoriev I.V."/>
        </authorList>
    </citation>
    <scope>NUCLEOTIDE SEQUENCE [LARGE SCALE GENOMIC DNA]</scope>
    <source>
        <strain evidence="3">CBS 339.88</strain>
    </source>
</reference>
<dbReference type="HOGENOM" id="CLU_842105_0_0_1"/>
<gene>
    <name evidence="2" type="ORF">GALMADRAFT_136293</name>
</gene>
<evidence type="ECO:0000313" key="2">
    <source>
        <dbReference type="EMBL" id="KDR81270.1"/>
    </source>
</evidence>